<protein>
    <submittedName>
        <fullName evidence="1">Pathogenicity locus</fullName>
    </submittedName>
</protein>
<comment type="caution">
    <text evidence="1">The sequence shown here is derived from an EMBL/GenBank/DDBJ whole genome shotgun (WGS) entry which is preliminary data.</text>
</comment>
<evidence type="ECO:0000313" key="2">
    <source>
        <dbReference type="Proteomes" id="UP000223913"/>
    </source>
</evidence>
<dbReference type="AlphaFoldDB" id="A0A2D0N1U3"/>
<organism evidence="1 2">
    <name type="scientific">Flavilitoribacter nigricans (strain ATCC 23147 / DSM 23189 / NBRC 102662 / NCIMB 1420 / SS-2)</name>
    <name type="common">Lewinella nigricans</name>
    <dbReference type="NCBI Taxonomy" id="1122177"/>
    <lineage>
        <taxon>Bacteria</taxon>
        <taxon>Pseudomonadati</taxon>
        <taxon>Bacteroidota</taxon>
        <taxon>Saprospiria</taxon>
        <taxon>Saprospirales</taxon>
        <taxon>Lewinellaceae</taxon>
        <taxon>Flavilitoribacter</taxon>
    </lineage>
</organism>
<keyword evidence="2" id="KW-1185">Reference proteome</keyword>
<evidence type="ECO:0000313" key="1">
    <source>
        <dbReference type="EMBL" id="PHN02501.1"/>
    </source>
</evidence>
<proteinExistence type="predicted"/>
<sequence length="166" mass="19691">MKKKNIKLQLTDEEKKKLRTRKCRISDLWEMSAPEIETLLQVSSDRARELRAFIEFQTVPSIGIRFAEDLIFLGYYSLDELKSKDGARLVEDYERKKGYWIDPCVEDQFRLVVYAAGHSDCQKQWWDFTEARKQYRAEQGYPADRPLTPWYEVIEIKSKKNIAGRT</sequence>
<dbReference type="RefSeq" id="WP_099154045.1">
    <property type="nucleotide sequence ID" value="NZ_PDUD01000039.1"/>
</dbReference>
<accession>A0A2D0N1U3</accession>
<gene>
    <name evidence="1" type="ORF">CRP01_31485</name>
</gene>
<dbReference type="Pfam" id="PF11731">
    <property type="entry name" value="Cdd1"/>
    <property type="match status" value="1"/>
</dbReference>
<reference evidence="1 2" key="1">
    <citation type="submission" date="2017-10" db="EMBL/GenBank/DDBJ databases">
        <title>The draft genome sequence of Lewinella nigricans NBRC 102662.</title>
        <authorList>
            <person name="Wang K."/>
        </authorList>
    </citation>
    <scope>NUCLEOTIDE SEQUENCE [LARGE SCALE GENOMIC DNA]</scope>
    <source>
        <strain evidence="1 2">NBRC 102662</strain>
    </source>
</reference>
<dbReference type="InterPro" id="IPR021725">
    <property type="entry name" value="Cdd1"/>
</dbReference>
<dbReference type="EMBL" id="PDUD01000039">
    <property type="protein sequence ID" value="PHN02501.1"/>
    <property type="molecule type" value="Genomic_DNA"/>
</dbReference>
<dbReference type="Proteomes" id="UP000223913">
    <property type="component" value="Unassembled WGS sequence"/>
</dbReference>
<dbReference type="OrthoDB" id="666031at2"/>
<name>A0A2D0N1U3_FLAN2</name>